<keyword evidence="1" id="KW-0521">NADP</keyword>
<protein>
    <recommendedName>
        <fullName evidence="4">Protein tas</fullName>
    </recommendedName>
</protein>
<dbReference type="STRING" id="207949.RED65_09869"/>
<keyword evidence="2" id="KW-0560">Oxidoreductase</keyword>
<dbReference type="InterPro" id="IPR050523">
    <property type="entry name" value="AKR_Detox_Biosynth"/>
</dbReference>
<proteinExistence type="inferred from homology"/>
<dbReference type="PANTHER" id="PTHR43364">
    <property type="entry name" value="NADH-SPECIFIC METHYLGLYOXAL REDUCTASE-RELATED"/>
    <property type="match status" value="1"/>
</dbReference>
<dbReference type="EMBL" id="AAQH01000001">
    <property type="protein sequence ID" value="EAT13690.1"/>
    <property type="molecule type" value="Genomic_DNA"/>
</dbReference>
<accession>Q1N6A2</accession>
<dbReference type="Proteomes" id="UP000004263">
    <property type="component" value="Unassembled WGS sequence"/>
</dbReference>
<dbReference type="FunFam" id="3.20.20.100:FF:000005">
    <property type="entry name" value="NADP(H)-dependent aldo-keto reductase"/>
    <property type="match status" value="1"/>
</dbReference>
<dbReference type="PANTHER" id="PTHR43364:SF4">
    <property type="entry name" value="NAD(P)-LINKED OXIDOREDUCTASE SUPERFAMILY PROTEIN"/>
    <property type="match status" value="1"/>
</dbReference>
<evidence type="ECO:0000313" key="7">
    <source>
        <dbReference type="Proteomes" id="UP000004263"/>
    </source>
</evidence>
<dbReference type="GO" id="GO:0016491">
    <property type="term" value="F:oxidoreductase activity"/>
    <property type="evidence" value="ECO:0007669"/>
    <property type="project" value="UniProtKB-KW"/>
</dbReference>
<organism evidence="6 7">
    <name type="scientific">Bermanella marisrubri</name>
    <dbReference type="NCBI Taxonomy" id="207949"/>
    <lineage>
        <taxon>Bacteria</taxon>
        <taxon>Pseudomonadati</taxon>
        <taxon>Pseudomonadota</taxon>
        <taxon>Gammaproteobacteria</taxon>
        <taxon>Oceanospirillales</taxon>
        <taxon>Oceanospirillaceae</taxon>
        <taxon>Bermanella</taxon>
    </lineage>
</organism>
<name>Q1N6A2_9GAMM</name>
<dbReference type="InterPro" id="IPR036812">
    <property type="entry name" value="NAD(P)_OxRdtase_dom_sf"/>
</dbReference>
<dbReference type="Gene3D" id="3.20.20.100">
    <property type="entry name" value="NADP-dependent oxidoreductase domain"/>
    <property type="match status" value="1"/>
</dbReference>
<evidence type="ECO:0000259" key="5">
    <source>
        <dbReference type="Pfam" id="PF00248"/>
    </source>
</evidence>
<dbReference type="CDD" id="cd19094">
    <property type="entry name" value="AKR_Tas-like"/>
    <property type="match status" value="1"/>
</dbReference>
<reference evidence="6 7" key="1">
    <citation type="submission" date="2006-03" db="EMBL/GenBank/DDBJ databases">
        <authorList>
            <person name="Pinhassi J."/>
            <person name="Pedros-Alio C."/>
            <person name="Ferriera S."/>
            <person name="Johnson J."/>
            <person name="Kravitz S."/>
            <person name="Halpern A."/>
            <person name="Remington K."/>
            <person name="Beeson K."/>
            <person name="Tran B."/>
            <person name="Rogers Y.-H."/>
            <person name="Friedman R."/>
            <person name="Venter J.C."/>
        </authorList>
    </citation>
    <scope>NUCLEOTIDE SEQUENCE [LARGE SCALE GENOMIC DNA]</scope>
    <source>
        <strain evidence="6 7">RED65</strain>
    </source>
</reference>
<dbReference type="AlphaFoldDB" id="Q1N6A2"/>
<dbReference type="RefSeq" id="WP_007017111.1">
    <property type="nucleotide sequence ID" value="NZ_CH724113.1"/>
</dbReference>
<gene>
    <name evidence="6" type="ORF">RED65_09869</name>
</gene>
<comment type="caution">
    <text evidence="6">The sequence shown here is derived from an EMBL/GenBank/DDBJ whole genome shotgun (WGS) entry which is preliminary data.</text>
</comment>
<feature type="domain" description="NADP-dependent oxidoreductase" evidence="5">
    <location>
        <begin position="15"/>
        <end position="335"/>
    </location>
</feature>
<evidence type="ECO:0000256" key="4">
    <source>
        <dbReference type="ARBA" id="ARBA00070119"/>
    </source>
</evidence>
<sequence length="344" mass="38945">MKHSKLGNTSIDVSRICLGTMTWGEQNTEAEAHEQMDYAVEQGINFFDAAEMYPVPPKPETQGLTEQYIGTWFAKHKKREDIIMATKVAGPGDWLSHIRGGSRLNRDHIMQAIDTSLERLQTDYVDVYQLHWPDRNTNFFGQLGFTPKQEEQSTDLEETLSALNELKQAGKIRHWGFSNETPWGVMKALQICDEKGFDRPVSIQNPYNLLNRSYEVGLAEISWREQIGLLAYSPLGFGVLTGKYLNDAPANARLTLWERFSRYTNDEATAATKLYAELAKDNGLTPTQLALAFVNQQGFLTANIIGATNMEQLKENIDSINIELKQEIIDEINAIHKRYSNPAP</sequence>
<dbReference type="InterPro" id="IPR023210">
    <property type="entry name" value="NADP_OxRdtase_dom"/>
</dbReference>
<evidence type="ECO:0000313" key="6">
    <source>
        <dbReference type="EMBL" id="EAT13690.1"/>
    </source>
</evidence>
<dbReference type="SUPFAM" id="SSF51430">
    <property type="entry name" value="NAD(P)-linked oxidoreductase"/>
    <property type="match status" value="1"/>
</dbReference>
<dbReference type="NCBIfam" id="NF007912">
    <property type="entry name" value="PRK10625.1"/>
    <property type="match status" value="1"/>
</dbReference>
<evidence type="ECO:0000256" key="3">
    <source>
        <dbReference type="ARBA" id="ARBA00038157"/>
    </source>
</evidence>
<evidence type="ECO:0000256" key="1">
    <source>
        <dbReference type="ARBA" id="ARBA00022857"/>
    </source>
</evidence>
<keyword evidence="7" id="KW-1185">Reference proteome</keyword>
<dbReference type="OrthoDB" id="9772407at2"/>
<comment type="similarity">
    <text evidence="3">Belongs to the aldo/keto reductase family. Aldo/keto reductase 2 subfamily.</text>
</comment>
<dbReference type="Pfam" id="PF00248">
    <property type="entry name" value="Aldo_ket_red"/>
    <property type="match status" value="1"/>
</dbReference>
<evidence type="ECO:0000256" key="2">
    <source>
        <dbReference type="ARBA" id="ARBA00023002"/>
    </source>
</evidence>
<dbReference type="HOGENOM" id="CLU_023205_2_0_6"/>